<dbReference type="Proteomes" id="UP001497744">
    <property type="component" value="Unassembled WGS sequence"/>
</dbReference>
<sequence length="213" mass="22612">MGPPFYPRVTRCPDYCACRDLREGLLDVLPARGTGDLNDNEALKDLSLKLTKEPAGSREGTTQSKKVVNNNNPGAVLDGIRLHGQVSGTVGVGGLGADDRTRELAGLPDNDQTAAKLVGQRSSEGDTAELQGGNVVDTLRVPLPDALGHNLDGLTELVVVLEHGHDVHEPNSGLEVSENPEVLLGELEGLGDHAAGDEEEESHNVHHFGCRRL</sequence>
<evidence type="ECO:0000313" key="3">
    <source>
        <dbReference type="Proteomes" id="UP001497744"/>
    </source>
</evidence>
<dbReference type="RefSeq" id="XP_067712652.1">
    <property type="nucleotide sequence ID" value="XM_067856551.1"/>
</dbReference>
<dbReference type="EMBL" id="BPLF01000001">
    <property type="protein sequence ID" value="GIX60581.1"/>
    <property type="molecule type" value="Genomic_DNA"/>
</dbReference>
<dbReference type="GeneID" id="94192064"/>
<accession>A0AAV4LNF5</accession>
<reference evidence="1 3" key="1">
    <citation type="submission" date="2021-06" db="EMBL/GenBank/DDBJ databases">
        <title>Genome sequence of Babesia caballi.</title>
        <authorList>
            <person name="Yamagishi J."/>
            <person name="Kidaka T."/>
            <person name="Ochi A."/>
        </authorList>
    </citation>
    <scope>NUCLEOTIDE SEQUENCE [LARGE SCALE GENOMIC DNA]</scope>
    <source>
        <strain evidence="1">USDA-D6B2</strain>
    </source>
</reference>
<dbReference type="AlphaFoldDB" id="A0AAV4LNF5"/>
<name>A0AAV4LNF5_BABCB</name>
<organism evidence="1 3">
    <name type="scientific">Babesia caballi</name>
    <dbReference type="NCBI Taxonomy" id="5871"/>
    <lineage>
        <taxon>Eukaryota</taxon>
        <taxon>Sar</taxon>
        <taxon>Alveolata</taxon>
        <taxon>Apicomplexa</taxon>
        <taxon>Aconoidasida</taxon>
        <taxon>Piroplasmida</taxon>
        <taxon>Babesiidae</taxon>
        <taxon>Babesia</taxon>
    </lineage>
</organism>
<comment type="caution">
    <text evidence="1">The sequence shown here is derived from an EMBL/GenBank/DDBJ whole genome shotgun (WGS) entry which is preliminary data.</text>
</comment>
<proteinExistence type="predicted"/>
<dbReference type="EMBL" id="BPLF01000001">
    <property type="protein sequence ID" value="GIX60584.1"/>
    <property type="molecule type" value="Genomic_DNA"/>
</dbReference>
<protein>
    <submittedName>
        <fullName evidence="1">S-layer homology domain-containing protein</fullName>
    </submittedName>
</protein>
<evidence type="ECO:0000313" key="1">
    <source>
        <dbReference type="EMBL" id="GIX60581.1"/>
    </source>
</evidence>
<keyword evidence="3" id="KW-1185">Reference proteome</keyword>
<evidence type="ECO:0000313" key="2">
    <source>
        <dbReference type="EMBL" id="GIX60584.1"/>
    </source>
</evidence>
<gene>
    <name evidence="1" type="ORF">BcabD6B2_00160</name>
    <name evidence="2" type="ORF">BcabD6B2_00190</name>
</gene>